<keyword evidence="2" id="KW-0238">DNA-binding</keyword>
<dbReference type="RefSeq" id="WP_208849598.1">
    <property type="nucleotide sequence ID" value="NZ_JAGGDJ010000024.1"/>
</dbReference>
<dbReference type="InterPro" id="IPR020449">
    <property type="entry name" value="Tscrpt_reg_AraC-type_HTH"/>
</dbReference>
<keyword evidence="7" id="KW-1185">Reference proteome</keyword>
<accession>A0ABS3WEU8</accession>
<dbReference type="SMART" id="SM00342">
    <property type="entry name" value="HTH_ARAC"/>
    <property type="match status" value="1"/>
</dbReference>
<name>A0ABS3WEU8_9BACL</name>
<organism evidence="6 7">
    <name type="scientific">Paenibacillus artemisiicola</name>
    <dbReference type="NCBI Taxonomy" id="1172618"/>
    <lineage>
        <taxon>Bacteria</taxon>
        <taxon>Bacillati</taxon>
        <taxon>Bacillota</taxon>
        <taxon>Bacilli</taxon>
        <taxon>Bacillales</taxon>
        <taxon>Paenibacillaceae</taxon>
        <taxon>Paenibacillus</taxon>
    </lineage>
</organism>
<comment type="caution">
    <text evidence="6">The sequence shown here is derived from an EMBL/GenBank/DDBJ whole genome shotgun (WGS) entry which is preliminary data.</text>
</comment>
<evidence type="ECO:0000256" key="4">
    <source>
        <dbReference type="SAM" id="MobiDB-lite"/>
    </source>
</evidence>
<reference evidence="6 7" key="1">
    <citation type="submission" date="2021-03" db="EMBL/GenBank/DDBJ databases">
        <title>Paenibacillus artemisicola MWE-103 whole genome sequence.</title>
        <authorList>
            <person name="Ham Y.J."/>
        </authorList>
    </citation>
    <scope>NUCLEOTIDE SEQUENCE [LARGE SCALE GENOMIC DNA]</scope>
    <source>
        <strain evidence="6 7">MWE-103</strain>
    </source>
</reference>
<dbReference type="Gene3D" id="1.10.10.60">
    <property type="entry name" value="Homeodomain-like"/>
    <property type="match status" value="2"/>
</dbReference>
<dbReference type="InterPro" id="IPR037923">
    <property type="entry name" value="HTH-like"/>
</dbReference>
<dbReference type="PRINTS" id="PR00032">
    <property type="entry name" value="HTHARAC"/>
</dbReference>
<evidence type="ECO:0000313" key="6">
    <source>
        <dbReference type="EMBL" id="MBO7746856.1"/>
    </source>
</evidence>
<evidence type="ECO:0000259" key="5">
    <source>
        <dbReference type="PROSITE" id="PS01124"/>
    </source>
</evidence>
<dbReference type="Pfam" id="PF02311">
    <property type="entry name" value="AraC_binding"/>
    <property type="match status" value="1"/>
</dbReference>
<proteinExistence type="predicted"/>
<sequence length="470" mass="51080">MSWISDAGAGRRYNLRQHALPDFRFSAQLYGMHGRTVGEGWTYPDHDHPLFELNLVLEGRQTMTLDGVDYEQREGDLLLIQPGVAHRSRIGPSPSMTYFCLHLDVDDAVCHGRLAGLGNRLFAADSDAARTLRPYFDALAARADEAREGGADDGFAQRAAALQMLLALAEYAGEARDGDGQGADGQAERAKPARPAGERSGGEAPAVQRLRERNALEKRVQELLRAPEGDGGPGGSALPPFRWAGVFSVMIPDRGFWTKPERFWAKVLLEDALAPHGNAVVIVGEQLMTAVLLSDRLAVPPIEEYAARSKALLEKNLGVAIRLGIGGIARGAGELRGLYKHSLCGLDAAELFPAPGRDAGFVGRIVRLALLMIEADHADPGLTLNLLAKRLELTPNYLSALFTAETGRPFTWHLSRYRIDRAKALLRETNMKVYQVGKQVGYADQAYFSRLFKAVVGAGPGEYRSGATAD</sequence>
<keyword evidence="3" id="KW-0804">Transcription</keyword>
<dbReference type="InterPro" id="IPR014710">
    <property type="entry name" value="RmlC-like_jellyroll"/>
</dbReference>
<dbReference type="PANTHER" id="PTHR43280:SF28">
    <property type="entry name" value="HTH-TYPE TRANSCRIPTIONAL ACTIVATOR RHAS"/>
    <property type="match status" value="1"/>
</dbReference>
<dbReference type="Gene3D" id="2.60.120.10">
    <property type="entry name" value="Jelly Rolls"/>
    <property type="match status" value="1"/>
</dbReference>
<dbReference type="SUPFAM" id="SSF51215">
    <property type="entry name" value="Regulatory protein AraC"/>
    <property type="match status" value="1"/>
</dbReference>
<evidence type="ECO:0000256" key="3">
    <source>
        <dbReference type="ARBA" id="ARBA00023163"/>
    </source>
</evidence>
<dbReference type="InterPro" id="IPR018060">
    <property type="entry name" value="HTH_AraC"/>
</dbReference>
<evidence type="ECO:0000313" key="7">
    <source>
        <dbReference type="Proteomes" id="UP000670947"/>
    </source>
</evidence>
<dbReference type="Pfam" id="PF12833">
    <property type="entry name" value="HTH_18"/>
    <property type="match status" value="1"/>
</dbReference>
<dbReference type="Proteomes" id="UP000670947">
    <property type="component" value="Unassembled WGS sequence"/>
</dbReference>
<gene>
    <name evidence="6" type="ORF">I8J29_21805</name>
</gene>
<feature type="domain" description="HTH araC/xylS-type" evidence="5">
    <location>
        <begin position="367"/>
        <end position="466"/>
    </location>
</feature>
<keyword evidence="1" id="KW-0805">Transcription regulation</keyword>
<dbReference type="InterPro" id="IPR009057">
    <property type="entry name" value="Homeodomain-like_sf"/>
</dbReference>
<evidence type="ECO:0000256" key="1">
    <source>
        <dbReference type="ARBA" id="ARBA00023015"/>
    </source>
</evidence>
<dbReference type="EMBL" id="JAGGDJ010000024">
    <property type="protein sequence ID" value="MBO7746856.1"/>
    <property type="molecule type" value="Genomic_DNA"/>
</dbReference>
<feature type="region of interest" description="Disordered" evidence="4">
    <location>
        <begin position="176"/>
        <end position="211"/>
    </location>
</feature>
<dbReference type="SUPFAM" id="SSF46689">
    <property type="entry name" value="Homeodomain-like"/>
    <property type="match status" value="1"/>
</dbReference>
<feature type="compositionally biased region" description="Basic and acidic residues" evidence="4">
    <location>
        <begin position="186"/>
        <end position="201"/>
    </location>
</feature>
<protein>
    <submittedName>
        <fullName evidence="6">Helix-turn-helix transcriptional regulator</fullName>
    </submittedName>
</protein>
<evidence type="ECO:0000256" key="2">
    <source>
        <dbReference type="ARBA" id="ARBA00023125"/>
    </source>
</evidence>
<dbReference type="PANTHER" id="PTHR43280">
    <property type="entry name" value="ARAC-FAMILY TRANSCRIPTIONAL REGULATOR"/>
    <property type="match status" value="1"/>
</dbReference>
<dbReference type="PROSITE" id="PS01124">
    <property type="entry name" value="HTH_ARAC_FAMILY_2"/>
    <property type="match status" value="1"/>
</dbReference>
<dbReference type="InterPro" id="IPR003313">
    <property type="entry name" value="AraC-bd"/>
</dbReference>